<dbReference type="PANTHER" id="PTHR39217:SF1">
    <property type="entry name" value="GLUTATHIONE SYNTHETASE"/>
    <property type="match status" value="1"/>
</dbReference>
<comment type="caution">
    <text evidence="1">The sequence shown here is derived from an EMBL/GenBank/DDBJ whole genome shotgun (WGS) entry which is preliminary data.</text>
</comment>
<organism evidence="1 2">
    <name type="scientific">Brevundimonas subvibrioides</name>
    <dbReference type="NCBI Taxonomy" id="74313"/>
    <lineage>
        <taxon>Bacteria</taxon>
        <taxon>Pseudomonadati</taxon>
        <taxon>Pseudomonadota</taxon>
        <taxon>Alphaproteobacteria</taxon>
        <taxon>Caulobacterales</taxon>
        <taxon>Caulobacteraceae</taxon>
        <taxon>Brevundimonas</taxon>
    </lineage>
</organism>
<dbReference type="PANTHER" id="PTHR39217">
    <property type="match status" value="1"/>
</dbReference>
<gene>
    <name evidence="1" type="ORF">B7Z01_02005</name>
</gene>
<dbReference type="AlphaFoldDB" id="A0A258FSU8"/>
<dbReference type="Gene3D" id="3.30.470.20">
    <property type="entry name" value="ATP-grasp fold, B domain"/>
    <property type="match status" value="1"/>
</dbReference>
<proteinExistence type="predicted"/>
<accession>A0A258FSU8</accession>
<protein>
    <submittedName>
        <fullName evidence="1">Transporter</fullName>
    </submittedName>
</protein>
<reference evidence="1 2" key="1">
    <citation type="submission" date="2017-03" db="EMBL/GenBank/DDBJ databases">
        <title>Lifting the veil on microbial sulfur biogeochemistry in mining wastewaters.</title>
        <authorList>
            <person name="Kantor R.S."/>
            <person name="Colenbrander Nelson T."/>
            <person name="Marshall S."/>
            <person name="Bennett D."/>
            <person name="Apte S."/>
            <person name="Camacho D."/>
            <person name="Thomas B.C."/>
            <person name="Warren L.A."/>
            <person name="Banfield J.F."/>
        </authorList>
    </citation>
    <scope>NUCLEOTIDE SEQUENCE [LARGE SCALE GENOMIC DNA]</scope>
    <source>
        <strain evidence="1">32-69-9</strain>
    </source>
</reference>
<dbReference type="SUPFAM" id="SSF56059">
    <property type="entry name" value="Glutathione synthetase ATP-binding domain-like"/>
    <property type="match status" value="1"/>
</dbReference>
<dbReference type="InterPro" id="IPR053191">
    <property type="entry name" value="DcsG_Biosynth_Enzyme"/>
</dbReference>
<sequence length="292" mass="31888">MTKIAVLTPAADDGTYGPHWPQVLERLGAALATVDVTVVPTSWSDHVEDCRRLLDYPLVLSVLTWGYHQRHSDWLKALAVWETAGVRIANPASVLAWNSDKAYLKRLEAAGVAIPPTLWTDRVTPDQVEAAFARFGTDTLIVKPTVSAGAWKTTKVSRGEALIDPPPGAAMIQPFLPELVAEGELSLLFFGGRFSHAVNKTAKAGDFRIQSQYGGRYQTVGEPPAAALALAERVLGAIKEPLLYARIDMVQASDSRWLLMEAELIEPDFYLSEAPDRGLLFAEAVRARLDEG</sequence>
<dbReference type="EMBL" id="NCEB01000003">
    <property type="protein sequence ID" value="OYX35690.1"/>
    <property type="molecule type" value="Genomic_DNA"/>
</dbReference>
<dbReference type="Proteomes" id="UP000215595">
    <property type="component" value="Unassembled WGS sequence"/>
</dbReference>
<evidence type="ECO:0000313" key="2">
    <source>
        <dbReference type="Proteomes" id="UP000215595"/>
    </source>
</evidence>
<evidence type="ECO:0000313" key="1">
    <source>
        <dbReference type="EMBL" id="OYX35690.1"/>
    </source>
</evidence>
<name>A0A258FSU8_9CAUL</name>